<evidence type="ECO:0000256" key="1">
    <source>
        <dbReference type="ARBA" id="ARBA00023002"/>
    </source>
</evidence>
<dbReference type="EMBL" id="JARXHW010000006">
    <property type="protein sequence ID" value="MDQ8206725.1"/>
    <property type="molecule type" value="Genomic_DNA"/>
</dbReference>
<dbReference type="InterPro" id="IPR036291">
    <property type="entry name" value="NAD(P)-bd_dom_sf"/>
</dbReference>
<keyword evidence="4" id="KW-1185">Reference proteome</keyword>
<keyword evidence="1" id="KW-0560">Oxidoreductase</keyword>
<evidence type="ECO:0000259" key="2">
    <source>
        <dbReference type="SMART" id="SM00829"/>
    </source>
</evidence>
<dbReference type="Proteomes" id="UP001225316">
    <property type="component" value="Unassembled WGS sequence"/>
</dbReference>
<dbReference type="InterPro" id="IPR013149">
    <property type="entry name" value="ADH-like_C"/>
</dbReference>
<dbReference type="InterPro" id="IPR020843">
    <property type="entry name" value="ER"/>
</dbReference>
<dbReference type="Pfam" id="PF00107">
    <property type="entry name" value="ADH_zinc_N"/>
    <property type="match status" value="1"/>
</dbReference>
<dbReference type="SMART" id="SM00829">
    <property type="entry name" value="PKS_ER"/>
    <property type="match status" value="1"/>
</dbReference>
<dbReference type="PANTHER" id="PTHR43205">
    <property type="entry name" value="PROSTAGLANDIN REDUCTASE"/>
    <property type="match status" value="1"/>
</dbReference>
<comment type="caution">
    <text evidence="3">The sequence shown here is derived from an EMBL/GenBank/DDBJ whole genome shotgun (WGS) entry which is preliminary data.</text>
</comment>
<evidence type="ECO:0000313" key="4">
    <source>
        <dbReference type="Proteomes" id="UP001225316"/>
    </source>
</evidence>
<dbReference type="InterPro" id="IPR011032">
    <property type="entry name" value="GroES-like_sf"/>
</dbReference>
<dbReference type="InterPro" id="IPR041694">
    <property type="entry name" value="ADH_N_2"/>
</dbReference>
<sequence length="335" mass="36367">MSESNSYEIHLKSRPDGMPTQANFECVAVPIPEAGEGEFLVKNEWMSVDPYMRGRMKDADSYVPPFALGEVMEGGCVGRILHSNHSDFSEGDYVLSNQGWRDHWVGNGQGVLKVDIDQAPASSYLSVLGMTGMTAYVGLLEIGALKAGETVFVSAASGAVGSIVCQIAKIKGCRVIASSGSKSKIEWLKQKAGVDEAINYREVDDLSAKLRELCPDGIDVYFDNVGGDHLEAAIDQMNEFGRIACCGAISGYNDTNPSPGPSNLFKIIGKRLRVQGFIVRDHQALQPQFAKDMSEWIQSGKITWEETVSEGIENAPQAFISLFEGDKMGKALVKL</sequence>
<feature type="domain" description="Enoyl reductase (ER)" evidence="2">
    <location>
        <begin position="17"/>
        <end position="333"/>
    </location>
</feature>
<organism evidence="3 4">
    <name type="scientific">Thalassobacterium maritimum</name>
    <dbReference type="NCBI Taxonomy" id="3041265"/>
    <lineage>
        <taxon>Bacteria</taxon>
        <taxon>Pseudomonadati</taxon>
        <taxon>Verrucomicrobiota</taxon>
        <taxon>Opitutia</taxon>
        <taxon>Puniceicoccales</taxon>
        <taxon>Coraliomargaritaceae</taxon>
        <taxon>Thalassobacterium</taxon>
    </lineage>
</organism>
<protein>
    <submittedName>
        <fullName evidence="3">NADP-dependent oxidoreductase</fullName>
    </submittedName>
</protein>
<dbReference type="SUPFAM" id="SSF51735">
    <property type="entry name" value="NAD(P)-binding Rossmann-fold domains"/>
    <property type="match status" value="1"/>
</dbReference>
<dbReference type="Pfam" id="PF16884">
    <property type="entry name" value="ADH_N_2"/>
    <property type="match status" value="1"/>
</dbReference>
<dbReference type="CDD" id="cd05288">
    <property type="entry name" value="PGDH"/>
    <property type="match status" value="1"/>
</dbReference>
<dbReference type="Gene3D" id="3.90.180.10">
    <property type="entry name" value="Medium-chain alcohol dehydrogenases, catalytic domain"/>
    <property type="match status" value="1"/>
</dbReference>
<gene>
    <name evidence="3" type="ORF">QEH52_04340</name>
</gene>
<proteinExistence type="predicted"/>
<reference evidence="3 4" key="1">
    <citation type="submission" date="2023-04" db="EMBL/GenBank/DDBJ databases">
        <title>A novel bacteria isolated from coastal sediment.</title>
        <authorList>
            <person name="Liu X.-J."/>
            <person name="Du Z.-J."/>
        </authorList>
    </citation>
    <scope>NUCLEOTIDE SEQUENCE [LARGE SCALE GENOMIC DNA]</scope>
    <source>
        <strain evidence="3 4">SDUM461003</strain>
    </source>
</reference>
<dbReference type="Gene3D" id="3.40.50.720">
    <property type="entry name" value="NAD(P)-binding Rossmann-like Domain"/>
    <property type="match status" value="1"/>
</dbReference>
<dbReference type="SUPFAM" id="SSF50129">
    <property type="entry name" value="GroES-like"/>
    <property type="match status" value="1"/>
</dbReference>
<accession>A0ABU1ARD9</accession>
<name>A0ABU1ARD9_9BACT</name>
<dbReference type="RefSeq" id="WP_308948839.1">
    <property type="nucleotide sequence ID" value="NZ_JARXHW010000006.1"/>
</dbReference>
<dbReference type="PANTHER" id="PTHR43205:SF7">
    <property type="entry name" value="PROSTAGLANDIN REDUCTASE 1"/>
    <property type="match status" value="1"/>
</dbReference>
<dbReference type="InterPro" id="IPR045010">
    <property type="entry name" value="MDR_fam"/>
</dbReference>
<evidence type="ECO:0000313" key="3">
    <source>
        <dbReference type="EMBL" id="MDQ8206725.1"/>
    </source>
</evidence>